<keyword evidence="12" id="KW-1185">Reference proteome</keyword>
<feature type="transmembrane region" description="Helical" evidence="9">
    <location>
        <begin position="894"/>
        <end position="915"/>
    </location>
</feature>
<dbReference type="Gene3D" id="1.20.1420.30">
    <property type="entry name" value="NCX, central ion-binding region"/>
    <property type="match status" value="2"/>
</dbReference>
<protein>
    <submittedName>
        <fullName evidence="11">Mitochondrial sodium/calcium exchanger protein</fullName>
    </submittedName>
</protein>
<feature type="transmembrane region" description="Helical" evidence="9">
    <location>
        <begin position="1037"/>
        <end position="1056"/>
    </location>
</feature>
<evidence type="ECO:0000256" key="1">
    <source>
        <dbReference type="ARBA" id="ARBA00004141"/>
    </source>
</evidence>
<feature type="transmembrane region" description="Helical" evidence="9">
    <location>
        <begin position="263"/>
        <end position="284"/>
    </location>
</feature>
<keyword evidence="7 9" id="KW-0472">Membrane</keyword>
<dbReference type="EMBL" id="JAKROA010000001">
    <property type="protein sequence ID" value="KAL5111560.1"/>
    <property type="molecule type" value="Genomic_DNA"/>
</dbReference>
<feature type="domain" description="Sodium/calcium exchanger membrane region" evidence="10">
    <location>
        <begin position="930"/>
        <end position="1080"/>
    </location>
</feature>
<keyword evidence="3" id="KW-0050">Antiport</keyword>
<evidence type="ECO:0000256" key="2">
    <source>
        <dbReference type="ARBA" id="ARBA00022448"/>
    </source>
</evidence>
<dbReference type="PANTHER" id="PTHR12266:SF0">
    <property type="entry name" value="MITOCHONDRIAL SODIUM_CALCIUM EXCHANGER PROTEIN"/>
    <property type="match status" value="1"/>
</dbReference>
<name>A0ABR4QPI9_9CEST</name>
<keyword evidence="2" id="KW-0813">Transport</keyword>
<feature type="transmembrane region" description="Helical" evidence="9">
    <location>
        <begin position="201"/>
        <end position="226"/>
    </location>
</feature>
<feature type="region of interest" description="Disordered" evidence="8">
    <location>
        <begin position="818"/>
        <end position="838"/>
    </location>
</feature>
<keyword evidence="4" id="KW-0109">Calcium transport</keyword>
<feature type="transmembrane region" description="Helical" evidence="9">
    <location>
        <begin position="125"/>
        <end position="146"/>
    </location>
</feature>
<evidence type="ECO:0000256" key="8">
    <source>
        <dbReference type="SAM" id="MobiDB-lite"/>
    </source>
</evidence>
<dbReference type="InterPro" id="IPR004837">
    <property type="entry name" value="NaCa_Exmemb"/>
</dbReference>
<comment type="caution">
    <text evidence="11">The sequence shown here is derived from an EMBL/GenBank/DDBJ whole genome shotgun (WGS) entry which is preliminary data.</text>
</comment>
<organism evidence="11 12">
    <name type="scientific">Taenia crassiceps</name>
    <dbReference type="NCBI Taxonomy" id="6207"/>
    <lineage>
        <taxon>Eukaryota</taxon>
        <taxon>Metazoa</taxon>
        <taxon>Spiralia</taxon>
        <taxon>Lophotrochozoa</taxon>
        <taxon>Platyhelminthes</taxon>
        <taxon>Cestoda</taxon>
        <taxon>Eucestoda</taxon>
        <taxon>Cyclophyllidea</taxon>
        <taxon>Taeniidae</taxon>
        <taxon>Taenia</taxon>
    </lineage>
</organism>
<feature type="transmembrane region" description="Helical" evidence="9">
    <location>
        <begin position="994"/>
        <end position="1017"/>
    </location>
</feature>
<keyword evidence="4" id="KW-0406">Ion transport</keyword>
<reference evidence="11 12" key="1">
    <citation type="journal article" date="2022" name="Front. Cell. Infect. Microbiol.">
        <title>The Genomes of Two Strains of Taenia crassiceps the Animal Model for the Study of Human Cysticercosis.</title>
        <authorList>
            <person name="Bobes R.J."/>
            <person name="Estrada K."/>
            <person name="Rios-Valencia D.G."/>
            <person name="Calderon-Gallegos A."/>
            <person name="de la Torre P."/>
            <person name="Carrero J.C."/>
            <person name="Sanchez-Flores A."/>
            <person name="Laclette J.P."/>
        </authorList>
    </citation>
    <scope>NUCLEOTIDE SEQUENCE [LARGE SCALE GENOMIC DNA]</scope>
    <source>
        <strain evidence="11">WFUcys</strain>
    </source>
</reference>
<keyword evidence="6 9" id="KW-1133">Transmembrane helix</keyword>
<dbReference type="PANTHER" id="PTHR12266">
    <property type="entry name" value="NA+/CA2+ K+ INDEPENDENT EXCHANGER"/>
    <property type="match status" value="1"/>
</dbReference>
<keyword evidence="4" id="KW-0106">Calcium</keyword>
<feature type="transmembrane region" description="Helical" evidence="9">
    <location>
        <begin position="860"/>
        <end position="882"/>
    </location>
</feature>
<feature type="transmembrane region" description="Helical" evidence="9">
    <location>
        <begin position="927"/>
        <end position="945"/>
    </location>
</feature>
<evidence type="ECO:0000256" key="3">
    <source>
        <dbReference type="ARBA" id="ARBA00022449"/>
    </source>
</evidence>
<feature type="domain" description="Sodium/calcium exchanger membrane region" evidence="10">
    <location>
        <begin position="132"/>
        <end position="277"/>
    </location>
</feature>
<sequence length="1100" mass="120495">MRQKTGSAGAASVVCTRIRRQRKVAFISGSPNFLPLLLISVVVVECAQAAIAASPSGFSDIIMGASRSFPPSGDAPNSSVCRHALKQVSGHAAKCNISRDFRGCRFDSGFISYLEFQYCQFASPVVPTILMVLWLFTLLGAFAVIADSFFSPSLIALARSMHMSQNLAGVTLLAFGNGAPDVFSAITAITTGDPEAPDEGLGLGFLMGSGLLVNTVTAGLIMIIRPFTTNRRPFIKDVLFYMSAVSWSAAILVRRTIYLSDSIGFIMLYILYVITTWVASHVHLKKSNNQVYQRCANYFRGLKRGAICKRHEPTSKSAIEGDEMSSRKDACRLQSLWMRFHGLIKFRRAVSDTIFEDDVELGSKKSAALRDSSVGGRTENSYVESDVKIIGYRKRHDTWSISKGVNLNGGNLRSSLCFPRIEVTAPTTDTQGETPSISKASAPMRQRHGVPSHDFLEPPRNAHHSRRPLTPPPHLTIPGHSHGHASRCITPPVSISRRGSGVGASHSLTVGSSMRKRASVGGIGLRSRTPSIYQRRGSRRMSAMEQLPFVVRWIIASEEAEGKDNEDCTTASPMGMDDGVKDSQLKKNLEIRRRYRNTSDSTHAGDLSSLRTFSQDVSQSRSPTVAFLDDPASRGCLLQFRHTHRSGNRELQRISSASLPDLDNVNKAGNVQVHTSPDSGSTLSVSIMDSKGIIEKTDPKTYERGSDWREEGKGETTVEEGDEGYVDPFVQWASRGMWHHLLYCLCPVEISEWNGLSTPVKLIQIIQAPIFILFRLTIPVVYEDLEPPPSSASEAATEAVVSEGLTVFSSSNVEEELDERMVTGTPQTSSRAANERSEETRSYVDSSLVDFEDLHGWCRLLNCFQCLITPMLWVLLITVGGMPLGLYKVGNSNLPVVVIVLLVSTGLTITIFVTSRWDRAPTPYHRPFFATLGFLTSIVWIYAIAHELVNSLEALGIVWEISEAILGITVMAFASSISDLMSNSLLAHNGYPRIAFAACIGSPLFNLLIGAGVSYTIKLSRSGDHTADMSFTLTHVLLFSFLMGVLTTNLVVAFATGFQMRRVYGICLLCAYAVFMLLAILVEADIIVPPTSWHLLTGTE</sequence>
<accession>A0ABR4QPI9</accession>
<feature type="compositionally biased region" description="Basic and acidic residues" evidence="8">
    <location>
        <begin position="699"/>
        <end position="716"/>
    </location>
</feature>
<evidence type="ECO:0000313" key="12">
    <source>
        <dbReference type="Proteomes" id="UP001651158"/>
    </source>
</evidence>
<feature type="transmembrane region" description="Helical" evidence="9">
    <location>
        <begin position="1063"/>
        <end position="1082"/>
    </location>
</feature>
<dbReference type="Proteomes" id="UP001651158">
    <property type="component" value="Unassembled WGS sequence"/>
</dbReference>
<evidence type="ECO:0000256" key="6">
    <source>
        <dbReference type="ARBA" id="ARBA00022989"/>
    </source>
</evidence>
<evidence type="ECO:0000259" key="10">
    <source>
        <dbReference type="Pfam" id="PF01699"/>
    </source>
</evidence>
<gene>
    <name evidence="11" type="ORF">TcWFU_002357</name>
</gene>
<feature type="transmembrane region" description="Helical" evidence="9">
    <location>
        <begin position="238"/>
        <end position="257"/>
    </location>
</feature>
<feature type="transmembrane region" description="Helical" evidence="9">
    <location>
        <begin position="167"/>
        <end position="189"/>
    </location>
</feature>
<dbReference type="InterPro" id="IPR044880">
    <property type="entry name" value="NCX_ion-bd_dom_sf"/>
</dbReference>
<feature type="region of interest" description="Disordered" evidence="8">
    <location>
        <begin position="699"/>
        <end position="720"/>
    </location>
</feature>
<evidence type="ECO:0000313" key="11">
    <source>
        <dbReference type="EMBL" id="KAL5111560.1"/>
    </source>
</evidence>
<dbReference type="InterPro" id="IPR051359">
    <property type="entry name" value="CaCA_antiporter"/>
</dbReference>
<evidence type="ECO:0000256" key="4">
    <source>
        <dbReference type="ARBA" id="ARBA00022568"/>
    </source>
</evidence>
<dbReference type="Pfam" id="PF01699">
    <property type="entry name" value="Na_Ca_ex"/>
    <property type="match status" value="2"/>
</dbReference>
<feature type="region of interest" description="Disordered" evidence="8">
    <location>
        <begin position="562"/>
        <end position="584"/>
    </location>
</feature>
<keyword evidence="5 9" id="KW-0812">Transmembrane</keyword>
<comment type="subcellular location">
    <subcellularLocation>
        <location evidence="1">Membrane</location>
        <topology evidence="1">Multi-pass membrane protein</topology>
    </subcellularLocation>
</comment>
<feature type="compositionally biased region" description="Polar residues" evidence="8">
    <location>
        <begin position="426"/>
        <end position="439"/>
    </location>
</feature>
<evidence type="ECO:0000256" key="5">
    <source>
        <dbReference type="ARBA" id="ARBA00022692"/>
    </source>
</evidence>
<feature type="region of interest" description="Disordered" evidence="8">
    <location>
        <begin position="426"/>
        <end position="449"/>
    </location>
</feature>
<evidence type="ECO:0000256" key="7">
    <source>
        <dbReference type="ARBA" id="ARBA00023136"/>
    </source>
</evidence>
<proteinExistence type="predicted"/>
<evidence type="ECO:0000256" key="9">
    <source>
        <dbReference type="SAM" id="Phobius"/>
    </source>
</evidence>